<feature type="transmembrane region" description="Helical" evidence="2">
    <location>
        <begin position="84"/>
        <end position="103"/>
    </location>
</feature>
<proteinExistence type="predicted"/>
<keyword evidence="4" id="KW-1185">Reference proteome</keyword>
<feature type="compositionally biased region" description="Low complexity" evidence="1">
    <location>
        <begin position="111"/>
        <end position="120"/>
    </location>
</feature>
<feature type="compositionally biased region" description="Basic and acidic residues" evidence="1">
    <location>
        <begin position="130"/>
        <end position="146"/>
    </location>
</feature>
<evidence type="ECO:0000313" key="4">
    <source>
        <dbReference type="Proteomes" id="UP000053681"/>
    </source>
</evidence>
<dbReference type="Gene3D" id="3.30.70.1070">
    <property type="entry name" value="Sporulation related repeat"/>
    <property type="match status" value="1"/>
</dbReference>
<dbReference type="InterPro" id="IPR036680">
    <property type="entry name" value="SPOR-like_sf"/>
</dbReference>
<feature type="compositionally biased region" description="Basic and acidic residues" evidence="1">
    <location>
        <begin position="13"/>
        <end position="28"/>
    </location>
</feature>
<name>A0A0V8JNG4_9BACI</name>
<protein>
    <submittedName>
        <fullName evidence="3">Uncharacterized protein</fullName>
    </submittedName>
</protein>
<feature type="region of interest" description="Disordered" evidence="1">
    <location>
        <begin position="108"/>
        <end position="146"/>
    </location>
</feature>
<reference evidence="3 4" key="1">
    <citation type="submission" date="2015-11" db="EMBL/GenBank/DDBJ databases">
        <title>Bacillus caseinolyticus sp nov.</title>
        <authorList>
            <person name="Dastager S.G."/>
            <person name="Mawlankar R."/>
        </authorList>
    </citation>
    <scope>NUCLEOTIDE SEQUENCE [LARGE SCALE GENOMIC DNA]</scope>
    <source>
        <strain evidence="3 4">SGD-V-76</strain>
    </source>
</reference>
<feature type="region of interest" description="Disordered" evidence="1">
    <location>
        <begin position="1"/>
        <end position="28"/>
    </location>
</feature>
<sequence>MDKQNPKVTVKINGREKNIKDTDTPKEKEEEVVWVLPEKVEVSERKVVSIEEVRNEKKKQPKKLKEQVGKISIKKSSFSAARKFIVIVGLAVTVGVGFGMFGLNTITNDKQPSPVSQSPSTVAVNSAVTDHSEQTKATEKELKEDAKPGATATVDAFSIYIVQAGVFSSKEAAAKAKESLSGESVVFGQSNAYTIVVGASTSEAKAKELSDAYKKSGEDAYVKSYEMKGAAQLAESDEKVMSTLQPFMANVMDQVGKVVEGNKASSVSEVKKELDKIQEQTDNKEIGKLIKTLEQSVSSLESFNQSSKKSDGDQATKYMLTSLVQYQQIIKK</sequence>
<dbReference type="RefSeq" id="WP_025908537.1">
    <property type="nucleotide sequence ID" value="NZ_KQ758638.1"/>
</dbReference>
<dbReference type="EMBL" id="LNQP01000022">
    <property type="protein sequence ID" value="KSU88506.1"/>
    <property type="molecule type" value="Genomic_DNA"/>
</dbReference>
<accession>A0A0V8JNG4</accession>
<comment type="caution">
    <text evidence="3">The sequence shown here is derived from an EMBL/GenBank/DDBJ whole genome shotgun (WGS) entry which is preliminary data.</text>
</comment>
<dbReference type="GO" id="GO:0042834">
    <property type="term" value="F:peptidoglycan binding"/>
    <property type="evidence" value="ECO:0007669"/>
    <property type="project" value="InterPro"/>
</dbReference>
<keyword evidence="2" id="KW-0812">Transmembrane</keyword>
<evidence type="ECO:0000256" key="2">
    <source>
        <dbReference type="SAM" id="Phobius"/>
    </source>
</evidence>
<dbReference type="AlphaFoldDB" id="A0A0V8JNG4"/>
<evidence type="ECO:0000256" key="1">
    <source>
        <dbReference type="SAM" id="MobiDB-lite"/>
    </source>
</evidence>
<dbReference type="Proteomes" id="UP000053681">
    <property type="component" value="Unassembled WGS sequence"/>
</dbReference>
<keyword evidence="2" id="KW-0472">Membrane</keyword>
<keyword evidence="2" id="KW-1133">Transmembrane helix</keyword>
<gene>
    <name evidence="3" type="ORF">AS180_07380</name>
</gene>
<organism evidence="3 4">
    <name type="scientific">Priestia veravalensis</name>
    <dbReference type="NCBI Taxonomy" id="1414648"/>
    <lineage>
        <taxon>Bacteria</taxon>
        <taxon>Bacillati</taxon>
        <taxon>Bacillota</taxon>
        <taxon>Bacilli</taxon>
        <taxon>Bacillales</taxon>
        <taxon>Bacillaceae</taxon>
        <taxon>Priestia</taxon>
    </lineage>
</organism>
<evidence type="ECO:0000313" key="3">
    <source>
        <dbReference type="EMBL" id="KSU88506.1"/>
    </source>
</evidence>